<keyword evidence="5" id="KW-1185">Reference proteome</keyword>
<name>A0A6M0R869_9CLOT</name>
<sequence length="190" mass="21044">MLKVKNVILVSLFAALTAIGAFIKIPIPYVPFTLQFMFCALSAILLGGRMGALSQLVYVITGLIGIPIFTEGGGFSYIFKPTFGFLIGFIVAAYFMGKITERVKKVIVIKIFLIVFLGLIIVDVLGLIHMYLIYNVFSSQVKNIKWIIYYGFILGFPEDLVLTLITSIVAARVYPVLKKIGFNTNKTIAN</sequence>
<keyword evidence="3" id="KW-0812">Transmembrane</keyword>
<feature type="transmembrane region" description="Helical" evidence="3">
    <location>
        <begin position="7"/>
        <end position="23"/>
    </location>
</feature>
<dbReference type="PIRSF" id="PIRSF016661">
    <property type="entry name" value="BioY"/>
    <property type="match status" value="1"/>
</dbReference>
<comment type="subcellular location">
    <subcellularLocation>
        <location evidence="2">Cell membrane</location>
        <topology evidence="2">Multi-pass membrane protein</topology>
    </subcellularLocation>
</comment>
<protein>
    <recommendedName>
        <fullName evidence="2">Biotin transporter</fullName>
    </recommendedName>
</protein>
<dbReference type="InterPro" id="IPR003784">
    <property type="entry name" value="BioY"/>
</dbReference>
<dbReference type="AlphaFoldDB" id="A0A6M0R869"/>
<evidence type="ECO:0000313" key="5">
    <source>
        <dbReference type="Proteomes" id="UP000473885"/>
    </source>
</evidence>
<feature type="transmembrane region" description="Helical" evidence="3">
    <location>
        <begin position="107"/>
        <end position="134"/>
    </location>
</feature>
<dbReference type="Pfam" id="PF02632">
    <property type="entry name" value="BioY"/>
    <property type="match status" value="1"/>
</dbReference>
<evidence type="ECO:0000256" key="3">
    <source>
        <dbReference type="SAM" id="Phobius"/>
    </source>
</evidence>
<gene>
    <name evidence="4" type="ORF">FDF74_04330</name>
</gene>
<keyword evidence="2" id="KW-1003">Cell membrane</keyword>
<dbReference type="GO" id="GO:0015225">
    <property type="term" value="F:biotin transmembrane transporter activity"/>
    <property type="evidence" value="ECO:0007669"/>
    <property type="project" value="UniProtKB-UniRule"/>
</dbReference>
<comment type="similarity">
    <text evidence="1 2">Belongs to the BioY family.</text>
</comment>
<accession>A0A6M0R869</accession>
<organism evidence="4 5">
    <name type="scientific">Clostridium niameyense</name>
    <dbReference type="NCBI Taxonomy" id="1622073"/>
    <lineage>
        <taxon>Bacteria</taxon>
        <taxon>Bacillati</taxon>
        <taxon>Bacillota</taxon>
        <taxon>Clostridia</taxon>
        <taxon>Eubacteriales</taxon>
        <taxon>Clostridiaceae</taxon>
        <taxon>Clostridium</taxon>
    </lineage>
</organism>
<dbReference type="PANTHER" id="PTHR34295:SF1">
    <property type="entry name" value="BIOTIN TRANSPORTER BIOY"/>
    <property type="match status" value="1"/>
</dbReference>
<evidence type="ECO:0000256" key="1">
    <source>
        <dbReference type="ARBA" id="ARBA00010692"/>
    </source>
</evidence>
<evidence type="ECO:0000313" key="4">
    <source>
        <dbReference type="EMBL" id="NEZ46441.1"/>
    </source>
</evidence>
<keyword evidence="3" id="KW-1133">Transmembrane helix</keyword>
<dbReference type="PANTHER" id="PTHR34295">
    <property type="entry name" value="BIOTIN TRANSPORTER BIOY"/>
    <property type="match status" value="1"/>
</dbReference>
<feature type="transmembrane region" description="Helical" evidence="3">
    <location>
        <begin position="146"/>
        <end position="171"/>
    </location>
</feature>
<reference evidence="4 5" key="1">
    <citation type="submission" date="2019-04" db="EMBL/GenBank/DDBJ databases">
        <title>Genome sequencing of Clostridium botulinum Groups I-IV and Clostridium butyricum.</title>
        <authorList>
            <person name="Brunt J."/>
            <person name="Van Vliet A.H.M."/>
            <person name="Stringer S.C."/>
            <person name="Carter A.T."/>
            <person name="Peck M.W."/>
        </authorList>
    </citation>
    <scope>NUCLEOTIDE SEQUENCE [LARGE SCALE GENOMIC DNA]</scope>
    <source>
        <strain evidence="4 5">IFR 18/094</strain>
    </source>
</reference>
<evidence type="ECO:0000256" key="2">
    <source>
        <dbReference type="PIRNR" id="PIRNR016661"/>
    </source>
</evidence>
<dbReference type="GO" id="GO:0005886">
    <property type="term" value="C:plasma membrane"/>
    <property type="evidence" value="ECO:0007669"/>
    <property type="project" value="UniProtKB-SubCell"/>
</dbReference>
<comment type="caution">
    <text evidence="4">The sequence shown here is derived from an EMBL/GenBank/DDBJ whole genome shotgun (WGS) entry which is preliminary data.</text>
</comment>
<dbReference type="Gene3D" id="1.10.1760.20">
    <property type="match status" value="1"/>
</dbReference>
<keyword evidence="2" id="KW-0813">Transport</keyword>
<feature type="transmembrane region" description="Helical" evidence="3">
    <location>
        <begin position="53"/>
        <end position="69"/>
    </location>
</feature>
<feature type="transmembrane region" description="Helical" evidence="3">
    <location>
        <begin position="75"/>
        <end position="95"/>
    </location>
</feature>
<proteinExistence type="inferred from homology"/>
<dbReference type="Proteomes" id="UP000473885">
    <property type="component" value="Unassembled WGS sequence"/>
</dbReference>
<keyword evidence="2 3" id="KW-0472">Membrane</keyword>
<feature type="transmembrane region" description="Helical" evidence="3">
    <location>
        <begin position="29"/>
        <end position="46"/>
    </location>
</feature>
<dbReference type="EMBL" id="SXDP01000002">
    <property type="protein sequence ID" value="NEZ46441.1"/>
    <property type="molecule type" value="Genomic_DNA"/>
</dbReference>